<evidence type="ECO:0000313" key="1">
    <source>
        <dbReference type="EMBL" id="KKW12784.1"/>
    </source>
</evidence>
<reference evidence="1 2" key="1">
    <citation type="journal article" date="2015" name="Nature">
        <title>rRNA introns, odd ribosomes, and small enigmatic genomes across a large radiation of phyla.</title>
        <authorList>
            <person name="Brown C.T."/>
            <person name="Hug L.A."/>
            <person name="Thomas B.C."/>
            <person name="Sharon I."/>
            <person name="Castelle C.J."/>
            <person name="Singh A."/>
            <person name="Wilkins M.J."/>
            <person name="Williams K.H."/>
            <person name="Banfield J.F."/>
        </authorList>
    </citation>
    <scope>NUCLEOTIDE SEQUENCE [LARGE SCALE GENOMIC DNA]</scope>
</reference>
<dbReference type="AlphaFoldDB" id="A0A0G1Z220"/>
<gene>
    <name evidence="1" type="ORF">UY48_C0009G0017</name>
</gene>
<dbReference type="Proteomes" id="UP000034588">
    <property type="component" value="Unassembled WGS sequence"/>
</dbReference>
<sequence>MQPFFLDTNCYSATINNSEELEVVIGVIAKEKSLSLLGALQWVLSTKGATFVRRYTQDDYPAKSPEEIATMNRAVEIEKSSDTPSFGYRREHQGDITLAEWLGHDFVEITKAKIFGYVQ</sequence>
<proteinExistence type="predicted"/>
<name>A0A0G1Z220_9BACT</name>
<organism evidence="1 2">
    <name type="scientific">Candidatus Gottesmanbacteria bacterium GW2011_GWB1_49_7</name>
    <dbReference type="NCBI Taxonomy" id="1618448"/>
    <lineage>
        <taxon>Bacteria</taxon>
        <taxon>Candidatus Gottesmaniibacteriota</taxon>
    </lineage>
</organism>
<protein>
    <submittedName>
        <fullName evidence="1">Uncharacterized protein</fullName>
    </submittedName>
</protein>
<comment type="caution">
    <text evidence="1">The sequence shown here is derived from an EMBL/GenBank/DDBJ whole genome shotgun (WGS) entry which is preliminary data.</text>
</comment>
<accession>A0A0G1Z220</accession>
<dbReference type="EMBL" id="LCQD01000009">
    <property type="protein sequence ID" value="KKW12784.1"/>
    <property type="molecule type" value="Genomic_DNA"/>
</dbReference>
<evidence type="ECO:0000313" key="2">
    <source>
        <dbReference type="Proteomes" id="UP000034588"/>
    </source>
</evidence>